<feature type="compositionally biased region" description="Polar residues" evidence="1">
    <location>
        <begin position="420"/>
        <end position="439"/>
    </location>
</feature>
<feature type="compositionally biased region" description="Low complexity" evidence="1">
    <location>
        <begin position="259"/>
        <end position="268"/>
    </location>
</feature>
<dbReference type="PANTHER" id="PTHR38698">
    <property type="entry name" value="EXPRESSED PROTEIN"/>
    <property type="match status" value="1"/>
</dbReference>
<dbReference type="InterPro" id="IPR031355">
    <property type="entry name" value="YBL010C/LAA2-like"/>
</dbReference>
<dbReference type="Pfam" id="PF17104">
    <property type="entry name" value="YBL010C_LAA2"/>
    <property type="match status" value="1"/>
</dbReference>
<evidence type="ECO:0000313" key="2">
    <source>
        <dbReference type="EMBL" id="CDS07108.1"/>
    </source>
</evidence>
<reference evidence="2" key="1">
    <citation type="journal article" date="2014" name="Genome Announc.">
        <title>De novo whole-genome sequence and genome annotation of Lichtheimia ramosa.</title>
        <authorList>
            <person name="Linde J."/>
            <person name="Schwartze V."/>
            <person name="Binder U."/>
            <person name="Lass-Florl C."/>
            <person name="Voigt K."/>
            <person name="Horn F."/>
        </authorList>
    </citation>
    <scope>NUCLEOTIDE SEQUENCE</scope>
    <source>
        <strain evidence="2">JMRC FSU:6197</strain>
    </source>
</reference>
<dbReference type="OrthoDB" id="5378975at2759"/>
<feature type="compositionally biased region" description="Basic and acidic residues" evidence="1">
    <location>
        <begin position="1"/>
        <end position="23"/>
    </location>
</feature>
<name>A0A077WJ90_9FUNG</name>
<accession>A0A077WJ90</accession>
<feature type="compositionally biased region" description="Low complexity" evidence="1">
    <location>
        <begin position="221"/>
        <end position="234"/>
    </location>
</feature>
<gene>
    <name evidence="2" type="ORF">LRAMOSA09631</name>
</gene>
<proteinExistence type="predicted"/>
<organism evidence="2">
    <name type="scientific">Lichtheimia ramosa</name>
    <dbReference type="NCBI Taxonomy" id="688394"/>
    <lineage>
        <taxon>Eukaryota</taxon>
        <taxon>Fungi</taxon>
        <taxon>Fungi incertae sedis</taxon>
        <taxon>Mucoromycota</taxon>
        <taxon>Mucoromycotina</taxon>
        <taxon>Mucoromycetes</taxon>
        <taxon>Mucorales</taxon>
        <taxon>Lichtheimiaceae</taxon>
        <taxon>Lichtheimia</taxon>
    </lineage>
</organism>
<feature type="compositionally biased region" description="Acidic residues" evidence="1">
    <location>
        <begin position="55"/>
        <end position="94"/>
    </location>
</feature>
<feature type="region of interest" description="Disordered" evidence="1">
    <location>
        <begin position="1"/>
        <end position="112"/>
    </location>
</feature>
<dbReference type="PANTHER" id="PTHR38698:SF1">
    <property type="entry name" value="FUNGAL PROTEIN"/>
    <property type="match status" value="1"/>
</dbReference>
<feature type="region of interest" description="Disordered" evidence="1">
    <location>
        <begin position="377"/>
        <end position="445"/>
    </location>
</feature>
<dbReference type="AlphaFoldDB" id="A0A077WJ90"/>
<sequence>MDKKQDDHDHDNTALDKTDDHPTDGSFDEEDRGTSEQPSSSSTTVTTTEEKAIDNDDDFGDFDNNDEFGDFDDFQSTEDFDDFQSMDGFDDDDPPAAADMNVSPPPPPKPTEAEEYIRILDTAQHASEITAHLDDFFKRIWSMDKENEQQQFVESPTSMEPANKILCTPCSENLWDKLSRDSVFYNPITGSIGQFQWTRSETNKAYLTALGVTINYEEKSSPSSGSMGSPAMGSKRPQSNYLDTKQTSSPRSMERRSSPSHTRSTSLSGVHVPVTDSRQHSDDDEDNTSKKPPVEEEPELDIDIAKAYCELTEETIRIFPDEKLKSMVTELTRLQRQATEYLTYLLDQREQLMMDAETYNDLISCIVGHAQRLREQHVGKDASPAMVSKKKKTGGSLSMLRRKQNSSGASMGGGVVGLKQGSTTNNATQKKNIPPTSTAEGRRSM</sequence>
<feature type="compositionally biased region" description="Polar residues" evidence="1">
    <location>
        <begin position="236"/>
        <end position="247"/>
    </location>
</feature>
<protein>
    <submittedName>
        <fullName evidence="2">Uncharacterized protein</fullName>
    </submittedName>
</protein>
<feature type="compositionally biased region" description="Basic and acidic residues" evidence="1">
    <location>
        <begin position="277"/>
        <end position="294"/>
    </location>
</feature>
<evidence type="ECO:0000256" key="1">
    <source>
        <dbReference type="SAM" id="MobiDB-lite"/>
    </source>
</evidence>
<feature type="region of interest" description="Disordered" evidence="1">
    <location>
        <begin position="218"/>
        <end position="301"/>
    </location>
</feature>
<dbReference type="EMBL" id="LK023323">
    <property type="protein sequence ID" value="CDS07108.1"/>
    <property type="molecule type" value="Genomic_DNA"/>
</dbReference>
<feature type="compositionally biased region" description="Low complexity" evidence="1">
    <location>
        <begin position="35"/>
        <end position="47"/>
    </location>
</feature>